<evidence type="ECO:0000259" key="7">
    <source>
        <dbReference type="PROSITE" id="PS51186"/>
    </source>
</evidence>
<dbReference type="GO" id="GO:0016747">
    <property type="term" value="F:acyltransferase activity, transferring groups other than amino-acyl groups"/>
    <property type="evidence" value="ECO:0007669"/>
    <property type="project" value="InterPro"/>
</dbReference>
<dbReference type="PROSITE" id="PS50977">
    <property type="entry name" value="HTH_TETR_2"/>
    <property type="match status" value="1"/>
</dbReference>
<dbReference type="InterPro" id="IPR001647">
    <property type="entry name" value="HTH_TetR"/>
</dbReference>
<dbReference type="Pfam" id="PF00583">
    <property type="entry name" value="Acetyltransf_1"/>
    <property type="match status" value="1"/>
</dbReference>
<evidence type="ECO:0000256" key="5">
    <source>
        <dbReference type="PROSITE-ProRule" id="PRU00335"/>
    </source>
</evidence>
<evidence type="ECO:0000256" key="2">
    <source>
        <dbReference type="ARBA" id="ARBA00023015"/>
    </source>
</evidence>
<dbReference type="InterPro" id="IPR000182">
    <property type="entry name" value="GNAT_dom"/>
</dbReference>
<dbReference type="Pfam" id="PF13977">
    <property type="entry name" value="TetR_C_6"/>
    <property type="match status" value="1"/>
</dbReference>
<sequence length="368" mass="41512">MNNPKPRKNQALQMERRRLLLEATMDAIHEHGLGSLTVAKIAGKADLSPGTINFHFDSKHALLLATLTQIAEEFEERIQGAVDESGDDPAARLLALIDASVDPEITEPRKTSVWFAFSSEARSRDDYQRICGERERNIFALTQRLCADVISAGDKSAEMDARAMANAVQGLIDAIWEEILYQGHDYDRAEARHMYLSFLASVFPWAYQHPRRSGKKAQATPVKIFEAGLADVKELARLFDLYRQFYEEPADEKLARRFMRQNLEKGRSTVYVARDDSGEMLGFVQLYASWCSVAAAPVCILYDLYVASGGRQGGVGRALMKRAEVHARKMKACRIDLETASDNIIGQALYEDLGYERETHFYKYSLEL</sequence>
<dbReference type="InterPro" id="IPR050109">
    <property type="entry name" value="HTH-type_TetR-like_transc_reg"/>
</dbReference>
<dbReference type="KEGG" id="hja:BST95_10755"/>
<keyword evidence="9" id="KW-1185">Reference proteome</keyword>
<evidence type="ECO:0000256" key="3">
    <source>
        <dbReference type="ARBA" id="ARBA00023125"/>
    </source>
</evidence>
<evidence type="ECO:0000256" key="1">
    <source>
        <dbReference type="ARBA" id="ARBA00022491"/>
    </source>
</evidence>
<dbReference type="Proteomes" id="UP000235162">
    <property type="component" value="Unassembled WGS sequence"/>
</dbReference>
<feature type="DNA-binding region" description="H-T-H motif" evidence="5">
    <location>
        <begin position="37"/>
        <end position="56"/>
    </location>
</feature>
<dbReference type="PANTHER" id="PTHR30055:SF234">
    <property type="entry name" value="HTH-TYPE TRANSCRIPTIONAL REGULATOR BETI"/>
    <property type="match status" value="1"/>
</dbReference>
<name>A0AAP8SNN6_9GAMM</name>
<dbReference type="Pfam" id="PF00440">
    <property type="entry name" value="TetR_N"/>
    <property type="match status" value="1"/>
</dbReference>
<evidence type="ECO:0000256" key="4">
    <source>
        <dbReference type="ARBA" id="ARBA00023163"/>
    </source>
</evidence>
<feature type="domain" description="HTH tetR-type" evidence="6">
    <location>
        <begin position="14"/>
        <end position="74"/>
    </location>
</feature>
<dbReference type="PROSITE" id="PS01081">
    <property type="entry name" value="HTH_TETR_1"/>
    <property type="match status" value="1"/>
</dbReference>
<gene>
    <name evidence="8" type="ORF">C0029_09775</name>
</gene>
<keyword evidence="3 5" id="KW-0238">DNA-binding</keyword>
<keyword evidence="2" id="KW-0805">Transcription regulation</keyword>
<evidence type="ECO:0000313" key="9">
    <source>
        <dbReference type="Proteomes" id="UP000235162"/>
    </source>
</evidence>
<dbReference type="InterPro" id="IPR016181">
    <property type="entry name" value="Acyl_CoA_acyltransferase"/>
</dbReference>
<dbReference type="EMBL" id="PKUR01000002">
    <property type="protein sequence ID" value="PLW86671.1"/>
    <property type="molecule type" value="Genomic_DNA"/>
</dbReference>
<dbReference type="RefSeq" id="WP_084199391.1">
    <property type="nucleotide sequence ID" value="NZ_BMYL01000002.1"/>
</dbReference>
<comment type="caution">
    <text evidence="8">The sequence shown here is derived from an EMBL/GenBank/DDBJ whole genome shotgun (WGS) entry which is preliminary data.</text>
</comment>
<dbReference type="PANTHER" id="PTHR30055">
    <property type="entry name" value="HTH-TYPE TRANSCRIPTIONAL REGULATOR RUTR"/>
    <property type="match status" value="1"/>
</dbReference>
<accession>A0AAP8SNN6</accession>
<dbReference type="Gene3D" id="3.40.630.30">
    <property type="match status" value="1"/>
</dbReference>
<dbReference type="PROSITE" id="PS51186">
    <property type="entry name" value="GNAT"/>
    <property type="match status" value="1"/>
</dbReference>
<dbReference type="InterPro" id="IPR039538">
    <property type="entry name" value="BetI_C"/>
</dbReference>
<evidence type="ECO:0000259" key="6">
    <source>
        <dbReference type="PROSITE" id="PS50977"/>
    </source>
</evidence>
<keyword evidence="4" id="KW-0804">Transcription</keyword>
<dbReference type="GO" id="GO:0003700">
    <property type="term" value="F:DNA-binding transcription factor activity"/>
    <property type="evidence" value="ECO:0007669"/>
    <property type="project" value="TreeGrafter"/>
</dbReference>
<dbReference type="GO" id="GO:0000976">
    <property type="term" value="F:transcription cis-regulatory region binding"/>
    <property type="evidence" value="ECO:0007669"/>
    <property type="project" value="TreeGrafter"/>
</dbReference>
<evidence type="ECO:0000313" key="8">
    <source>
        <dbReference type="EMBL" id="PLW86671.1"/>
    </source>
</evidence>
<dbReference type="InterPro" id="IPR009057">
    <property type="entry name" value="Homeodomain-like_sf"/>
</dbReference>
<dbReference type="CDD" id="cd04301">
    <property type="entry name" value="NAT_SF"/>
    <property type="match status" value="1"/>
</dbReference>
<dbReference type="InterPro" id="IPR036271">
    <property type="entry name" value="Tet_transcr_reg_TetR-rel_C_sf"/>
</dbReference>
<dbReference type="Gene3D" id="1.10.357.10">
    <property type="entry name" value="Tetracycline Repressor, domain 2"/>
    <property type="match status" value="1"/>
</dbReference>
<dbReference type="SUPFAM" id="SSF48498">
    <property type="entry name" value="Tetracyclin repressor-like, C-terminal domain"/>
    <property type="match status" value="1"/>
</dbReference>
<dbReference type="InterPro" id="IPR023772">
    <property type="entry name" value="DNA-bd_HTH_TetR-type_CS"/>
</dbReference>
<dbReference type="PRINTS" id="PR00455">
    <property type="entry name" value="HTHTETR"/>
</dbReference>
<protein>
    <submittedName>
        <fullName evidence="8">GNAT family N-acetyltransferase</fullName>
    </submittedName>
</protein>
<feature type="domain" description="N-acetyltransferase" evidence="7">
    <location>
        <begin position="222"/>
        <end position="368"/>
    </location>
</feature>
<reference evidence="8 9" key="1">
    <citation type="submission" date="2018-01" db="EMBL/GenBank/DDBJ databases">
        <title>The draft genome sequence of Halioglobus japonicus S1-36.</title>
        <authorList>
            <person name="Du Z.-J."/>
            <person name="Shi M.-J."/>
        </authorList>
    </citation>
    <scope>NUCLEOTIDE SEQUENCE [LARGE SCALE GENOMIC DNA]</scope>
    <source>
        <strain evidence="8 9">S1-36</strain>
    </source>
</reference>
<organism evidence="8 9">
    <name type="scientific">Halioglobus japonicus</name>
    <dbReference type="NCBI Taxonomy" id="930805"/>
    <lineage>
        <taxon>Bacteria</taxon>
        <taxon>Pseudomonadati</taxon>
        <taxon>Pseudomonadota</taxon>
        <taxon>Gammaproteobacteria</taxon>
        <taxon>Cellvibrionales</taxon>
        <taxon>Halieaceae</taxon>
        <taxon>Halioglobus</taxon>
    </lineage>
</organism>
<keyword evidence="1" id="KW-0678">Repressor</keyword>
<dbReference type="AlphaFoldDB" id="A0AAP8SNN6"/>
<proteinExistence type="predicted"/>
<dbReference type="SUPFAM" id="SSF55729">
    <property type="entry name" value="Acyl-CoA N-acyltransferases (Nat)"/>
    <property type="match status" value="1"/>
</dbReference>
<dbReference type="SUPFAM" id="SSF46689">
    <property type="entry name" value="Homeodomain-like"/>
    <property type="match status" value="1"/>
</dbReference>